<dbReference type="VEuPathDB" id="FungiDB:H310_09512"/>
<comment type="caution">
    <text evidence="3">The sequence shown here is derived from an EMBL/GenBank/DDBJ whole genome shotgun (WGS) entry which is preliminary data.</text>
</comment>
<dbReference type="AlphaFoldDB" id="A0A3R6XZQ9"/>
<reference evidence="3 5" key="1">
    <citation type="submission" date="2018-08" db="EMBL/GenBank/DDBJ databases">
        <title>Aphanomyces genome sequencing and annotation.</title>
        <authorList>
            <person name="Minardi D."/>
            <person name="Oidtmann B."/>
            <person name="Van Der Giezen M."/>
            <person name="Studholme D.J."/>
        </authorList>
    </citation>
    <scope>NUCLEOTIDE SEQUENCE [LARGE SCALE GENOMIC DNA]</scope>
    <source>
        <strain evidence="3 5">NJM0002</strain>
    </source>
</reference>
<keyword evidence="1" id="KW-0732">Signal</keyword>
<keyword evidence="5" id="KW-1185">Reference proteome</keyword>
<feature type="domain" description="Apple" evidence="2">
    <location>
        <begin position="103"/>
        <end position="140"/>
    </location>
</feature>
<evidence type="ECO:0000259" key="2">
    <source>
        <dbReference type="Pfam" id="PF14295"/>
    </source>
</evidence>
<feature type="signal peptide" evidence="1">
    <location>
        <begin position="1"/>
        <end position="19"/>
    </location>
</feature>
<protein>
    <recommendedName>
        <fullName evidence="2">Apple domain-containing protein</fullName>
    </recommendedName>
</protein>
<evidence type="ECO:0000313" key="3">
    <source>
        <dbReference type="EMBL" id="RHY16662.1"/>
    </source>
</evidence>
<evidence type="ECO:0000256" key="1">
    <source>
        <dbReference type="SAM" id="SignalP"/>
    </source>
</evidence>
<feature type="domain" description="Apple" evidence="2">
    <location>
        <begin position="181"/>
        <end position="209"/>
    </location>
</feature>
<dbReference type="EMBL" id="QUSY01002907">
    <property type="protein sequence ID" value="RHY19467.1"/>
    <property type="molecule type" value="Genomic_DNA"/>
</dbReference>
<feature type="chain" id="PRO_5038235938" description="Apple domain-containing protein" evidence="1">
    <location>
        <begin position="20"/>
        <end position="230"/>
    </location>
</feature>
<proteinExistence type="predicted"/>
<dbReference type="Pfam" id="PF14295">
    <property type="entry name" value="PAN_4"/>
    <property type="match status" value="2"/>
</dbReference>
<dbReference type="Gene3D" id="3.50.4.10">
    <property type="entry name" value="Hepatocyte Growth Factor"/>
    <property type="match status" value="2"/>
</dbReference>
<dbReference type="Proteomes" id="UP000285060">
    <property type="component" value="Unassembled WGS sequence"/>
</dbReference>
<dbReference type="InterPro" id="IPR003609">
    <property type="entry name" value="Pan_app"/>
</dbReference>
<evidence type="ECO:0000313" key="5">
    <source>
        <dbReference type="Proteomes" id="UP000285060"/>
    </source>
</evidence>
<gene>
    <name evidence="4" type="ORF">DYB32_010226</name>
    <name evidence="3" type="ORF">DYB32_010620</name>
</gene>
<dbReference type="EMBL" id="QUSY01003669">
    <property type="protein sequence ID" value="RHY16662.1"/>
    <property type="molecule type" value="Genomic_DNA"/>
</dbReference>
<name>A0A3R6XZQ9_9STRA</name>
<organism evidence="3 5">
    <name type="scientific">Aphanomyces invadans</name>
    <dbReference type="NCBI Taxonomy" id="157072"/>
    <lineage>
        <taxon>Eukaryota</taxon>
        <taxon>Sar</taxon>
        <taxon>Stramenopiles</taxon>
        <taxon>Oomycota</taxon>
        <taxon>Saprolegniomycetes</taxon>
        <taxon>Saprolegniales</taxon>
        <taxon>Verrucalvaceae</taxon>
        <taxon>Aphanomyces</taxon>
    </lineage>
</organism>
<evidence type="ECO:0000313" key="4">
    <source>
        <dbReference type="EMBL" id="RHY19467.1"/>
    </source>
</evidence>
<sequence length="230" mass="25373">MKVAVVLTVLAAAAQATIGSSEVLRSLEETSTPSVNESFAEPNLVESPDEREAAIAASSTAAEAPLGPTEAAIAPAEAAFPPYHWPRCHKAEDGYSYSDYDIDVKHRHDHRQCCDECSKTHGCVFYVWTPGHYGGKCHLKSKVGKQHRLPGAKAAKVNKPVVECEKLQHHKYNHRDYFDHFKSHARDCCQSCLAHYKCAGYTHKHGVCYLHAKLGRAVYKKVATSGVRDD</sequence>
<accession>A0A3R6XZQ9</accession>